<name>A0A836BVW4_9CHLO</name>
<feature type="compositionally biased region" description="Low complexity" evidence="1">
    <location>
        <begin position="1093"/>
        <end position="1129"/>
    </location>
</feature>
<evidence type="ECO:0000313" key="4">
    <source>
        <dbReference type="Proteomes" id="UP000612055"/>
    </source>
</evidence>
<feature type="compositionally biased region" description="Low complexity" evidence="1">
    <location>
        <begin position="588"/>
        <end position="618"/>
    </location>
</feature>
<feature type="domain" description="Beta-lactamase-related" evidence="2">
    <location>
        <begin position="1190"/>
        <end position="1521"/>
    </location>
</feature>
<organism evidence="3 4">
    <name type="scientific">Edaphochlamys debaryana</name>
    <dbReference type="NCBI Taxonomy" id="47281"/>
    <lineage>
        <taxon>Eukaryota</taxon>
        <taxon>Viridiplantae</taxon>
        <taxon>Chlorophyta</taxon>
        <taxon>core chlorophytes</taxon>
        <taxon>Chlorophyceae</taxon>
        <taxon>CS clade</taxon>
        <taxon>Chlamydomonadales</taxon>
        <taxon>Chlamydomonadales incertae sedis</taxon>
        <taxon>Edaphochlamys</taxon>
    </lineage>
</organism>
<feature type="compositionally biased region" description="Low complexity" evidence="1">
    <location>
        <begin position="717"/>
        <end position="731"/>
    </location>
</feature>
<feature type="compositionally biased region" description="Pro residues" evidence="1">
    <location>
        <begin position="639"/>
        <end position="652"/>
    </location>
</feature>
<proteinExistence type="predicted"/>
<evidence type="ECO:0000313" key="3">
    <source>
        <dbReference type="EMBL" id="KAG2489459.1"/>
    </source>
</evidence>
<feature type="compositionally biased region" description="Low complexity" evidence="1">
    <location>
        <begin position="294"/>
        <end position="304"/>
    </location>
</feature>
<feature type="compositionally biased region" description="Polar residues" evidence="1">
    <location>
        <begin position="695"/>
        <end position="708"/>
    </location>
</feature>
<dbReference type="InterPro" id="IPR012338">
    <property type="entry name" value="Beta-lactam/transpept-like"/>
</dbReference>
<feature type="region of interest" description="Disordered" evidence="1">
    <location>
        <begin position="852"/>
        <end position="888"/>
    </location>
</feature>
<feature type="region of interest" description="Disordered" evidence="1">
    <location>
        <begin position="294"/>
        <end position="314"/>
    </location>
</feature>
<dbReference type="PANTHER" id="PTHR46825:SF9">
    <property type="entry name" value="BETA-LACTAMASE-RELATED DOMAIN-CONTAINING PROTEIN"/>
    <property type="match status" value="1"/>
</dbReference>
<feature type="region of interest" description="Disordered" evidence="1">
    <location>
        <begin position="588"/>
        <end position="620"/>
    </location>
</feature>
<feature type="region of interest" description="Disordered" evidence="1">
    <location>
        <begin position="636"/>
        <end position="740"/>
    </location>
</feature>
<feature type="compositionally biased region" description="Low complexity" evidence="1">
    <location>
        <begin position="773"/>
        <end position="791"/>
    </location>
</feature>
<protein>
    <recommendedName>
        <fullName evidence="2">Beta-lactamase-related domain-containing protein</fullName>
    </recommendedName>
</protein>
<dbReference type="Gene3D" id="3.40.710.10">
    <property type="entry name" value="DD-peptidase/beta-lactamase superfamily"/>
    <property type="match status" value="1"/>
</dbReference>
<feature type="region of interest" description="Disordered" evidence="1">
    <location>
        <begin position="1651"/>
        <end position="1677"/>
    </location>
</feature>
<dbReference type="InterPro" id="IPR050491">
    <property type="entry name" value="AmpC-like"/>
</dbReference>
<feature type="region of interest" description="Disordered" evidence="1">
    <location>
        <begin position="1093"/>
        <end position="1135"/>
    </location>
</feature>
<dbReference type="Pfam" id="PF00144">
    <property type="entry name" value="Beta-lactamase"/>
    <property type="match status" value="1"/>
</dbReference>
<reference evidence="3" key="1">
    <citation type="journal article" date="2020" name="bioRxiv">
        <title>Comparative genomics of Chlamydomonas.</title>
        <authorList>
            <person name="Craig R.J."/>
            <person name="Hasan A.R."/>
            <person name="Ness R.W."/>
            <person name="Keightley P.D."/>
        </authorList>
    </citation>
    <scope>NUCLEOTIDE SEQUENCE</scope>
    <source>
        <strain evidence="3">CCAP 11/70</strain>
    </source>
</reference>
<dbReference type="EMBL" id="JAEHOE010000073">
    <property type="protein sequence ID" value="KAG2489459.1"/>
    <property type="molecule type" value="Genomic_DNA"/>
</dbReference>
<feature type="region of interest" description="Disordered" evidence="1">
    <location>
        <begin position="457"/>
        <end position="503"/>
    </location>
</feature>
<keyword evidence="4" id="KW-1185">Reference proteome</keyword>
<evidence type="ECO:0000256" key="1">
    <source>
        <dbReference type="SAM" id="MobiDB-lite"/>
    </source>
</evidence>
<dbReference type="OrthoDB" id="5946976at2759"/>
<sequence>MTELRKAGRLDPAVILPISAVKTNTSNRLVVLLLDLAMVAVRQKLEDPGAGGGGVSAQTQFLAPLGFAGGLLDESLLPAEVRLATAVARAKEAASAFLAETAESSAVCGAIEATAERLKRRFYSVQAELQQQRAALVAAGDSAACVAVAGSPSSSTSCRMGPAAAAAAACSSSGAPALPNLWGAGEAAAAEAADAQAAAERATAASAARLSALLAGLDSHLQTHEELAQVLFTGDRTKPSAVEAAPSAGAGAFGEAATAAPSDAPQPAMLHPHQIDGAALAAAAAAAGEESLRARSGAGASGSAAGPGGASHAQQRLVAPQLPYGPDNLVGAVQAFSSLLNTLAPHIKQLSMAGDNAGPLPLLQPPSLPSSHAAHVGHQLAVHRDATRAMQSLSGRMKEAAGAYEPVLRRLRTERAAAHPRDGLSPRLRPFSLDDSIDFEAPQSLLALPGPNTASLGPYSPVARSPSGPFAPPGPGFGRTSPFPEGSAAGGMATGAAAASPGGGAGDLDMAVLRLRMLQVSGATSMEAALGGGGGSTTALSAAAAMPSWGSAPAPFAASPPGAGLSMGAGAASMARLGSMGSPSLLAPAQLQQQQQQQRSPAHTAMPAATATSSAFGGSSVGRSAGVWPSWLDGAAAPAPAPAASPPQPPQPRLFSRPAPFAPPAVPPLRLGGIGGGPAVAPPQPGSASAAASTHILTQKNPPRSVQRPNERLDTEAQQQASASARRGSASLPGSQPSQHTLLSRLDLSLSPEASPRGAWLPPPPQALPGTTSAFPFPSQPASKPQPAQAQRMRPVSSPGDALLASVSNACDAAMARMLPNAGNATSPGAAPQAGGAASTTAASAAMDLSDLMRDSSDPDDPEQEGGWGSGGSQDGSSSIPRAGFGGSGGNSHGGAFGSFGGAADAAVASGAAGSGGAGGAGAGGAWAGLGPGLDLDASLDFGLLAEEGQRVATGLTSAGGASAVQPLGSGSGGLWGADDVLIKGRLAVTATTTAAADADDVRLYDKPVGSSPAHSAGGVGGGKGFLAGKGPFASAGGAANYGTFASPSSRNNTLSGASFGGLGGYDVMAISPAPPVPRSPAAASFSPTAATTSVTGATTGTGAVSSPPGLSLPLGTATASAPAPLSPSGSGGGSSMTNNSGIYKAVGVLAGVSRFDPYVAKLSWPFSGINPIYVKAWGSDGITGVTSNVGFRNWNTKKALQDDDNGRIGSCTKSFTATAMAMLISQNKTFCRVGISPCQNRTLRWNTTLQEIFPLYGMRLVYQSVRIQNLLNMMAGLRRDFPYTGYNLVISDYNNLVQSRRQFAQKLLLEPNITVPASGMSSYSNAGYILAGHIIDVISGKSWETVIKEWIFQPLGLTSAKIGPIGNNGDDVPYGHIQINNGAKNASNWEFKPIYGDTTRYMAPAGDINMSPRDHALWAAWHLSGRTPGVLKTFCTKNWTAPCITEQDFAMLHADPPGGTTYAMGWWRSSPNWGPGINTGGATVHNGILNGWYAEQWTLPNENIALSVMTNHFRLNFTDNKTNIMPNNVVNDVLRNLAGRYKLPACGPNTTVQAWGSRKETNATNSCWRVTDTIPNTYCKANAGYLGATNYAAPASAANTWACAQLCINDKNCTAWNYKLNSTNLFTACNLIKVINYVIPIFPIGSGRRHRRSLTEGAPGTQEAHHSADDAADGTEDEELGALTHRRQLQSTLPWSCTANNSYTSGIVRRINSTSEGLISFGAAAPYNNPNFKDAPCASSDAQCRDWCLRSQQGVNKCTGWTYNLSTKKCLLFKGALVRTNQTLTAHCVVFSGMVKNCTGTWYG</sequence>
<dbReference type="SUPFAM" id="SSF56601">
    <property type="entry name" value="beta-lactamase/transpeptidase-like"/>
    <property type="match status" value="1"/>
</dbReference>
<evidence type="ECO:0000259" key="2">
    <source>
        <dbReference type="Pfam" id="PF00144"/>
    </source>
</evidence>
<dbReference type="Proteomes" id="UP000612055">
    <property type="component" value="Unassembled WGS sequence"/>
</dbReference>
<accession>A0A836BVW4</accession>
<dbReference type="InterPro" id="IPR001466">
    <property type="entry name" value="Beta-lactam-related"/>
</dbReference>
<dbReference type="PANTHER" id="PTHR46825">
    <property type="entry name" value="D-ALANYL-D-ALANINE-CARBOXYPEPTIDASE/ENDOPEPTIDASE AMPH"/>
    <property type="match status" value="1"/>
</dbReference>
<feature type="region of interest" description="Disordered" evidence="1">
    <location>
        <begin position="753"/>
        <end position="801"/>
    </location>
</feature>
<gene>
    <name evidence="3" type="ORF">HYH03_012095</name>
</gene>
<comment type="caution">
    <text evidence="3">The sequence shown here is derived from an EMBL/GenBank/DDBJ whole genome shotgun (WGS) entry which is preliminary data.</text>
</comment>